<dbReference type="Proteomes" id="UP001165082">
    <property type="component" value="Unassembled WGS sequence"/>
</dbReference>
<reference evidence="1" key="1">
    <citation type="submission" date="2022-07" db="EMBL/GenBank/DDBJ databases">
        <title>Genome analysis of Parmales, a sister group of diatoms, reveals the evolutionary specialization of diatoms from phago-mixotrophs to photoautotrophs.</title>
        <authorList>
            <person name="Ban H."/>
            <person name="Sato S."/>
            <person name="Yoshikawa S."/>
            <person name="Kazumasa Y."/>
            <person name="Nakamura Y."/>
            <person name="Ichinomiya M."/>
            <person name="Saitoh K."/>
            <person name="Sato N."/>
            <person name="Blanc-Mathieu R."/>
            <person name="Endo H."/>
            <person name="Kuwata A."/>
            <person name="Ogata H."/>
        </authorList>
    </citation>
    <scope>NUCLEOTIDE SEQUENCE</scope>
</reference>
<evidence type="ECO:0000313" key="1">
    <source>
        <dbReference type="EMBL" id="GMH54677.1"/>
    </source>
</evidence>
<keyword evidence="2" id="KW-1185">Reference proteome</keyword>
<sequence length="208" mass="22024">MLLRRPEKGGAVEVVDLALTGEQRLNTLEFILSPKYEHILVPFTTASSPTPTPFRVCFYTARPISVASEASQSHFGGLGDQVFGGLLDLPPPPGRPHEHHALGPSVVLVVVKMKASVFFAVVNGGELDVCETMLRGAVANGGDALSLHYEFVCDVKLGGGSGANVVNSFERSISENGRKLCRRVSDPEITLFGVGQGDVLQIVGARGG</sequence>
<protein>
    <submittedName>
        <fullName evidence="1">Uncharacterized protein</fullName>
    </submittedName>
</protein>
<organism evidence="1 2">
    <name type="scientific">Triparma retinervis</name>
    <dbReference type="NCBI Taxonomy" id="2557542"/>
    <lineage>
        <taxon>Eukaryota</taxon>
        <taxon>Sar</taxon>
        <taxon>Stramenopiles</taxon>
        <taxon>Ochrophyta</taxon>
        <taxon>Bolidophyceae</taxon>
        <taxon>Parmales</taxon>
        <taxon>Triparmaceae</taxon>
        <taxon>Triparma</taxon>
    </lineage>
</organism>
<gene>
    <name evidence="1" type="ORF">TrRE_jg992</name>
</gene>
<proteinExistence type="predicted"/>
<dbReference type="EMBL" id="BRXZ01000814">
    <property type="protein sequence ID" value="GMH54677.1"/>
    <property type="molecule type" value="Genomic_DNA"/>
</dbReference>
<accession>A0A9W7DTU6</accession>
<comment type="caution">
    <text evidence="1">The sequence shown here is derived from an EMBL/GenBank/DDBJ whole genome shotgun (WGS) entry which is preliminary data.</text>
</comment>
<evidence type="ECO:0000313" key="2">
    <source>
        <dbReference type="Proteomes" id="UP001165082"/>
    </source>
</evidence>
<name>A0A9W7DTU6_9STRA</name>
<dbReference type="AlphaFoldDB" id="A0A9W7DTU6"/>